<evidence type="ECO:0000256" key="1">
    <source>
        <dbReference type="ARBA" id="ARBA00004651"/>
    </source>
</evidence>
<keyword evidence="2 6" id="KW-1003">Cell membrane</keyword>
<dbReference type="AlphaFoldDB" id="A0A4P8XNA1"/>
<dbReference type="PANTHER" id="PTHR12677">
    <property type="entry name" value="GOLGI APPARATUS MEMBRANE PROTEIN TVP38-RELATED"/>
    <property type="match status" value="1"/>
</dbReference>
<dbReference type="GO" id="GO:0005886">
    <property type="term" value="C:plasma membrane"/>
    <property type="evidence" value="ECO:0007669"/>
    <property type="project" value="UniProtKB-SubCell"/>
</dbReference>
<keyword evidence="9" id="KW-1185">Reference proteome</keyword>
<evidence type="ECO:0000256" key="5">
    <source>
        <dbReference type="ARBA" id="ARBA00023136"/>
    </source>
</evidence>
<dbReference type="EMBL" id="CP040396">
    <property type="protein sequence ID" value="QCT03041.1"/>
    <property type="molecule type" value="Genomic_DNA"/>
</dbReference>
<evidence type="ECO:0000256" key="2">
    <source>
        <dbReference type="ARBA" id="ARBA00022475"/>
    </source>
</evidence>
<sequence length="207" mass="22240">MNEMAAADGIMSLLSEESLALFLDTFRELGPLPGVLLTFMKSFVPPLPTALIVGLNAAVYGLWAGFLYSWIGIVSGCVLTFYLVQKAGSIPLIRKWAAKPKVLKGQAWIQRNGFSYVFLLSILPIGPFVAINIAAGLGGMKMGSYLTALIPGKGLMVLLVSLIGANVESFIQQPLWVLVVLAAVLFLLWVSKKVEAIVLGKQKSMIG</sequence>
<feature type="transmembrane region" description="Helical" evidence="6">
    <location>
        <begin position="43"/>
        <end position="63"/>
    </location>
</feature>
<gene>
    <name evidence="8" type="ORF">E6C60_2329</name>
</gene>
<name>A0A4P8XNA1_9BACL</name>
<dbReference type="PANTHER" id="PTHR12677:SF55">
    <property type="entry name" value="UNDECAPRENYL PHOSPHATE TRANSPORTER SAOUHSC_00901-RELATED"/>
    <property type="match status" value="1"/>
</dbReference>
<dbReference type="InterPro" id="IPR032816">
    <property type="entry name" value="VTT_dom"/>
</dbReference>
<accession>A0A4P8XNA1</accession>
<feature type="transmembrane region" description="Helical" evidence="6">
    <location>
        <begin position="114"/>
        <end position="137"/>
    </location>
</feature>
<evidence type="ECO:0000256" key="4">
    <source>
        <dbReference type="ARBA" id="ARBA00022989"/>
    </source>
</evidence>
<keyword evidence="4 6" id="KW-1133">Transmembrane helix</keyword>
<dbReference type="Pfam" id="PF09335">
    <property type="entry name" value="VTT_dom"/>
    <property type="match status" value="1"/>
</dbReference>
<evidence type="ECO:0000313" key="9">
    <source>
        <dbReference type="Proteomes" id="UP000300879"/>
    </source>
</evidence>
<comment type="subcellular location">
    <subcellularLocation>
        <location evidence="1 6">Cell membrane</location>
        <topology evidence="1 6">Multi-pass membrane protein</topology>
    </subcellularLocation>
</comment>
<evidence type="ECO:0000313" key="8">
    <source>
        <dbReference type="EMBL" id="QCT03041.1"/>
    </source>
</evidence>
<evidence type="ECO:0000256" key="3">
    <source>
        <dbReference type="ARBA" id="ARBA00022692"/>
    </source>
</evidence>
<evidence type="ECO:0000259" key="7">
    <source>
        <dbReference type="Pfam" id="PF09335"/>
    </source>
</evidence>
<feature type="domain" description="VTT" evidence="7">
    <location>
        <begin position="47"/>
        <end position="165"/>
    </location>
</feature>
<proteinExistence type="inferred from homology"/>
<comment type="similarity">
    <text evidence="6">Belongs to the TVP38/TMEM64 family.</text>
</comment>
<dbReference type="KEGG" id="palo:E6C60_2329"/>
<protein>
    <recommendedName>
        <fullName evidence="6">TVP38/TMEM64 family membrane protein</fullName>
    </recommendedName>
</protein>
<feature type="transmembrane region" description="Helical" evidence="6">
    <location>
        <begin position="175"/>
        <end position="191"/>
    </location>
</feature>
<organism evidence="8 9">
    <name type="scientific">Paenibacillus algicola</name>
    <dbReference type="NCBI Taxonomy" id="2565926"/>
    <lineage>
        <taxon>Bacteria</taxon>
        <taxon>Bacillati</taxon>
        <taxon>Bacillota</taxon>
        <taxon>Bacilli</taxon>
        <taxon>Bacillales</taxon>
        <taxon>Paenibacillaceae</taxon>
        <taxon>Paenibacillus</taxon>
    </lineage>
</organism>
<dbReference type="Proteomes" id="UP000300879">
    <property type="component" value="Chromosome"/>
</dbReference>
<keyword evidence="5 6" id="KW-0472">Membrane</keyword>
<keyword evidence="3 6" id="KW-0812">Transmembrane</keyword>
<evidence type="ECO:0000256" key="6">
    <source>
        <dbReference type="RuleBase" id="RU366058"/>
    </source>
</evidence>
<feature type="transmembrane region" description="Helical" evidence="6">
    <location>
        <begin position="69"/>
        <end position="93"/>
    </location>
</feature>
<feature type="transmembrane region" description="Helical" evidence="6">
    <location>
        <begin position="143"/>
        <end position="163"/>
    </location>
</feature>
<dbReference type="InterPro" id="IPR015414">
    <property type="entry name" value="TMEM64"/>
</dbReference>
<reference evidence="8 9" key="1">
    <citation type="submission" date="2019-05" db="EMBL/GenBank/DDBJ databases">
        <authorList>
            <person name="Chen C."/>
        </authorList>
    </citation>
    <scope>NUCLEOTIDE SEQUENCE [LARGE SCALE GENOMIC DNA]</scope>
    <source>
        <strain evidence="8 9">HB172198</strain>
    </source>
</reference>